<accession>A0ABS0VCB0</accession>
<dbReference type="RefSeq" id="WP_198717185.1">
    <property type="nucleotide sequence ID" value="NZ_JAEILD010000039.1"/>
</dbReference>
<name>A0ABS0VCB0_PSEVE</name>
<dbReference type="Pfam" id="PF11041">
    <property type="entry name" value="Phage_Wedge1"/>
    <property type="match status" value="1"/>
</dbReference>
<protein>
    <submittedName>
        <fullName evidence="1">DUF2612 domain-containing protein</fullName>
    </submittedName>
</protein>
<evidence type="ECO:0000313" key="2">
    <source>
        <dbReference type="Proteomes" id="UP000614123"/>
    </source>
</evidence>
<sequence length="222" mass="24456">MIMDHVARAKSRIINEYRDKQRMVRWLTITPEIANQYLEAPLDQVYGSYDVDTVTGELLDVIGRIVGAPRPILRGAAFDVFGYAGNDSYTNYNIAPYIGDGEAVDAPLNNDLYRKLVKAKIARNISDGTADSIIQLVEIIIGVKVTALICNGDKSFDIGIASALDNTATYLIENFDLIPRPQGTRIGEIFILPVNIDDIDDIESSSSHIYEYANVTLPGDLA</sequence>
<proteinExistence type="predicted"/>
<reference evidence="1 2" key="1">
    <citation type="submission" date="2020-12" db="EMBL/GenBank/DDBJ databases">
        <title>Comparative genomic insights into the epidemiology and virulence of plant pathogenic Pseudomonads from Turkey.</title>
        <authorList>
            <person name="Dillon M."/>
            <person name="Ruiz-Bedoya T."/>
            <person name="Bendalovic-Torma C."/>
            <person name="Guttman K.M."/>
            <person name="Kwak H."/>
            <person name="Middleton M.A."/>
            <person name="Wang P.W."/>
            <person name="Horuz S."/>
            <person name="Aysan Y."/>
            <person name="Guttman D.S."/>
        </authorList>
    </citation>
    <scope>NUCLEOTIDE SEQUENCE [LARGE SCALE GENOMIC DNA]</scope>
    <source>
        <strain evidence="1 2">S4_EA_3a</strain>
    </source>
</reference>
<dbReference type="Proteomes" id="UP000614123">
    <property type="component" value="Unassembled WGS sequence"/>
</dbReference>
<evidence type="ECO:0000313" key="1">
    <source>
        <dbReference type="EMBL" id="MBI6649141.1"/>
    </source>
</evidence>
<comment type="caution">
    <text evidence="1">The sequence shown here is derived from an EMBL/GenBank/DDBJ whole genome shotgun (WGS) entry which is preliminary data.</text>
</comment>
<organism evidence="1 2">
    <name type="scientific">Pseudomonas veronii</name>
    <dbReference type="NCBI Taxonomy" id="76761"/>
    <lineage>
        <taxon>Bacteria</taxon>
        <taxon>Pseudomonadati</taxon>
        <taxon>Pseudomonadota</taxon>
        <taxon>Gammaproteobacteria</taxon>
        <taxon>Pseudomonadales</taxon>
        <taxon>Pseudomonadaceae</taxon>
        <taxon>Pseudomonas</taxon>
    </lineage>
</organism>
<dbReference type="InterPro" id="IPR021283">
    <property type="entry name" value="Phage_Wedge1"/>
</dbReference>
<keyword evidence="2" id="KW-1185">Reference proteome</keyword>
<gene>
    <name evidence="1" type="ORF">YA0849_08995</name>
</gene>
<dbReference type="EMBL" id="JAEILD010000039">
    <property type="protein sequence ID" value="MBI6649141.1"/>
    <property type="molecule type" value="Genomic_DNA"/>
</dbReference>